<dbReference type="RefSeq" id="WP_353062143.1">
    <property type="nucleotide sequence ID" value="NZ_CP132942.1"/>
</dbReference>
<dbReference type="PANTHER" id="PTHR43682">
    <property type="entry name" value="LACTATE UTILIZATION PROTEIN C"/>
    <property type="match status" value="1"/>
</dbReference>
<gene>
    <name evidence="2" type="ORF">RBB77_12595</name>
</gene>
<dbReference type="InterPro" id="IPR024185">
    <property type="entry name" value="FTHF_cligase-like_sf"/>
</dbReference>
<name>A0AAU7ZJV0_9BACT</name>
<dbReference type="EMBL" id="CP132942">
    <property type="protein sequence ID" value="XCB31300.1"/>
    <property type="molecule type" value="Genomic_DNA"/>
</dbReference>
<dbReference type="InterPro" id="IPR037171">
    <property type="entry name" value="NagB/RpiA_transferase-like"/>
</dbReference>
<evidence type="ECO:0000313" key="2">
    <source>
        <dbReference type="EMBL" id="XCB31300.1"/>
    </source>
</evidence>
<accession>A0AAU7ZJV0</accession>
<dbReference type="KEGG" id="tpsc:RBB77_12595"/>
<dbReference type="AlphaFoldDB" id="A0AAU7ZJV0"/>
<dbReference type="InterPro" id="IPR003741">
    <property type="entry name" value="LUD_dom"/>
</dbReference>
<dbReference type="SUPFAM" id="SSF100950">
    <property type="entry name" value="NagB/RpiA/CoA transferase-like"/>
    <property type="match status" value="1"/>
</dbReference>
<reference evidence="2" key="1">
    <citation type="submission" date="2023-08" db="EMBL/GenBank/DDBJ databases">
        <authorList>
            <person name="Messyasz A."/>
            <person name="Mannisto M.K."/>
            <person name="Kerkhof L.J."/>
            <person name="Haggblom M."/>
        </authorList>
    </citation>
    <scope>NUCLEOTIDE SEQUENCE</scope>
    <source>
        <strain evidence="2">X5P6</strain>
    </source>
</reference>
<proteinExistence type="predicted"/>
<sequence>MPTFKFSREAILGAIRSNIPNQQVEHPRIPVFQRSGRPLKSEFEQLLQQAGGIAHDVGTVVEAEAMLMTLHPGAKVVCSAVPEIAGMRRVENVRDPQELADVDVCIVRAQFGVAETRAIWLTQEDLVVDALAVLSQHLIVLLDPKQIVGDMHDAYRRVDLNETSYGCFMLGPSATADIEATLVHGAQGARSLNIFFLSPPQISALRAQPEP</sequence>
<organism evidence="2">
    <name type="scientific">Tunturiibacter psychrotolerans</name>
    <dbReference type="NCBI Taxonomy" id="3069686"/>
    <lineage>
        <taxon>Bacteria</taxon>
        <taxon>Pseudomonadati</taxon>
        <taxon>Acidobacteriota</taxon>
        <taxon>Terriglobia</taxon>
        <taxon>Terriglobales</taxon>
        <taxon>Acidobacteriaceae</taxon>
        <taxon>Tunturiibacter</taxon>
    </lineage>
</organism>
<reference evidence="2" key="2">
    <citation type="journal article" date="2024" name="Environ. Microbiol.">
        <title>Genome analysis and description of Tunturibacter gen. nov. expands the diversity of Terriglobia in tundra soils.</title>
        <authorList>
            <person name="Messyasz A."/>
            <person name="Mannisto M.K."/>
            <person name="Kerkhof L.J."/>
            <person name="Haggblom M.M."/>
        </authorList>
    </citation>
    <scope>NUCLEOTIDE SEQUENCE</scope>
    <source>
        <strain evidence="2">X5P6</strain>
    </source>
</reference>
<feature type="domain" description="LUD" evidence="1">
    <location>
        <begin position="97"/>
        <end position="196"/>
    </location>
</feature>
<dbReference type="PANTHER" id="PTHR43682:SF1">
    <property type="entry name" value="LACTATE UTILIZATION PROTEIN C"/>
    <property type="match status" value="1"/>
</dbReference>
<dbReference type="Gene3D" id="3.40.50.10420">
    <property type="entry name" value="NagB/RpiA/CoA transferase-like"/>
    <property type="match status" value="1"/>
</dbReference>
<dbReference type="Pfam" id="PF02589">
    <property type="entry name" value="LUD_dom"/>
    <property type="match status" value="1"/>
</dbReference>
<protein>
    <submittedName>
        <fullName evidence="2">LUD domain-containing protein</fullName>
    </submittedName>
</protein>
<evidence type="ECO:0000259" key="1">
    <source>
        <dbReference type="Pfam" id="PF02589"/>
    </source>
</evidence>